<evidence type="ECO:0000256" key="1">
    <source>
        <dbReference type="ARBA" id="ARBA00022630"/>
    </source>
</evidence>
<evidence type="ECO:0000256" key="2">
    <source>
        <dbReference type="ARBA" id="ARBA00022643"/>
    </source>
</evidence>
<dbReference type="NCBIfam" id="NF003719">
    <property type="entry name" value="PRK05329.1-2"/>
    <property type="match status" value="1"/>
</dbReference>
<accession>F3ZRY5</accession>
<dbReference type="GO" id="GO:0009331">
    <property type="term" value="C:glycerol-3-phosphate dehydrogenase (FAD) complex"/>
    <property type="evidence" value="ECO:0007669"/>
    <property type="project" value="InterPro"/>
</dbReference>
<dbReference type="EC" id="1.1.5.3" evidence="5"/>
<feature type="domain" description="FAD-dependent oxidoreductase 2 FAD-binding" evidence="4">
    <location>
        <begin position="4"/>
        <end position="405"/>
    </location>
</feature>
<evidence type="ECO:0000313" key="6">
    <source>
        <dbReference type="Proteomes" id="UP000018439"/>
    </source>
</evidence>
<dbReference type="InterPro" id="IPR036188">
    <property type="entry name" value="FAD/NAD-bd_sf"/>
</dbReference>
<dbReference type="HAMAP" id="MF_00753">
    <property type="entry name" value="Glycerol3P_GlpB"/>
    <property type="match status" value="1"/>
</dbReference>
<dbReference type="Proteomes" id="UP000018439">
    <property type="component" value="Chromosome"/>
</dbReference>
<sequence length="420" mass="46699">MRFDTVIIGGGLAGLICGIKLCQQNKKCAIVSAGQSAIHFSSGSFDLLNNLPDGTAVQQPIEEIDKLVTLNNLHPYSKLGKELFANLTQEAETFLRELGIPLLGSTQKNHYRISPLGEVKSTWLSVNPFATTKESKKLPWEKVAIFNMSGFLDFYPEFIASALLKLGTKSKITEFTLESLDRLRRNPSELRSSNITNVMDRLNDKEFNELVHILKEGSKDAEAILFPAILSLDNDQIIQDLEEKVGKPIFLLPTLPPSVIGIKIQQFLHEAYTCLGGVYMLGDNIVKGDIKNNKLEKVYSFNHGDIPFHANNFVLATGSYFSQGLVASRDKIYEPIFNLDVNHIDHREEWYDNNVFNAQPYMSFGIKTNNDFQGQIKGQSLDNLYIIGAGLEAFNAIKEGCGAGVSILTALHVANTILRK</sequence>
<reference evidence="5 6" key="1">
    <citation type="journal article" date="2011" name="Stand. Genomic Sci.">
        <title>Non-contiguous finished genome sequence of Bacteroides coprosuis type strain (PC139).</title>
        <authorList>
            <person name="Land M."/>
            <person name="Held B."/>
            <person name="Gronow S."/>
            <person name="Abt B."/>
            <person name="Lucas S."/>
            <person name="Del Rio T.G."/>
            <person name="Nolan M."/>
            <person name="Tice H."/>
            <person name="Cheng J.F."/>
            <person name="Pitluck S."/>
            <person name="Liolios K."/>
            <person name="Pagani I."/>
            <person name="Ivanova N."/>
            <person name="Mavromatis K."/>
            <person name="Mikhailova N."/>
            <person name="Pati A."/>
            <person name="Tapia R."/>
            <person name="Han C."/>
            <person name="Goodwin L."/>
            <person name="Chen A."/>
            <person name="Palaniappan K."/>
            <person name="Hauser L."/>
            <person name="Brambilla E.M."/>
            <person name="Rohde M."/>
            <person name="Goker M."/>
            <person name="Detter J.C."/>
            <person name="Woyke T."/>
            <person name="Bristow J."/>
            <person name="Eisen J.A."/>
            <person name="Markowitz V."/>
            <person name="Hugenholtz P."/>
            <person name="Kyrpides N.C."/>
            <person name="Klenk H.P."/>
            <person name="Lapidus A."/>
        </authorList>
    </citation>
    <scope>NUCLEOTIDE SEQUENCE [LARGE SCALE GENOMIC DNA]</scope>
    <source>
        <strain evidence="5 6">DSM 18011</strain>
    </source>
</reference>
<proteinExistence type="inferred from homology"/>
<dbReference type="NCBIfam" id="TIGR03378">
    <property type="entry name" value="glycerol3P_GlpB"/>
    <property type="match status" value="1"/>
</dbReference>
<dbReference type="PIRSF" id="PIRSF000141">
    <property type="entry name" value="Anaerobic_G3P_dh"/>
    <property type="match status" value="1"/>
</dbReference>
<dbReference type="InterPro" id="IPR009158">
    <property type="entry name" value="G3P_DH_GlpB_su"/>
</dbReference>
<dbReference type="InterPro" id="IPR003953">
    <property type="entry name" value="FAD-dep_OxRdtase_2_FAD-bd"/>
</dbReference>
<dbReference type="NCBIfam" id="NF003718">
    <property type="entry name" value="PRK05329.1-1"/>
    <property type="match status" value="1"/>
</dbReference>
<evidence type="ECO:0000313" key="5">
    <source>
        <dbReference type="EMBL" id="EGJ70791.1"/>
    </source>
</evidence>
<evidence type="ECO:0000259" key="4">
    <source>
        <dbReference type="Pfam" id="PF00890"/>
    </source>
</evidence>
<evidence type="ECO:0000256" key="3">
    <source>
        <dbReference type="ARBA" id="ARBA00023002"/>
    </source>
</evidence>
<dbReference type="EMBL" id="CM001167">
    <property type="protein sequence ID" value="EGJ70791.1"/>
    <property type="molecule type" value="Genomic_DNA"/>
</dbReference>
<protein>
    <submittedName>
        <fullName evidence="5">Anaerobic glycerol-3-phosphate dehydrogenase subunit B</fullName>
        <ecNumber evidence="5">1.1.5.3</ecNumber>
    </submittedName>
</protein>
<organism evidence="5 6">
    <name type="scientific">Bacteroides coprosuis DSM 18011</name>
    <dbReference type="NCBI Taxonomy" id="679937"/>
    <lineage>
        <taxon>Bacteria</taxon>
        <taxon>Pseudomonadati</taxon>
        <taxon>Bacteroidota</taxon>
        <taxon>Bacteroidia</taxon>
        <taxon>Bacteroidales</taxon>
        <taxon>Bacteroidaceae</taxon>
        <taxon>Bacteroides</taxon>
    </lineage>
</organism>
<dbReference type="Pfam" id="PF00890">
    <property type="entry name" value="FAD_binding_2"/>
    <property type="match status" value="1"/>
</dbReference>
<keyword evidence="1" id="KW-0285">Flavoprotein</keyword>
<dbReference type="GO" id="GO:0004368">
    <property type="term" value="F:glycerol-3-phosphate dehydrogenase (quinone) activity"/>
    <property type="evidence" value="ECO:0007669"/>
    <property type="project" value="UniProtKB-EC"/>
</dbReference>
<name>F3ZRY5_9BACE</name>
<dbReference type="Gene3D" id="3.50.50.60">
    <property type="entry name" value="FAD/NAD(P)-binding domain"/>
    <property type="match status" value="1"/>
</dbReference>
<dbReference type="HOGENOM" id="CLU_047793_0_0_10"/>
<dbReference type="AlphaFoldDB" id="F3ZRY5"/>
<keyword evidence="3 5" id="KW-0560">Oxidoreductase</keyword>
<gene>
    <name evidence="5" type="ORF">Bcop_0573</name>
</gene>
<keyword evidence="2" id="KW-0288">FMN</keyword>
<dbReference type="OrthoDB" id="140595at2"/>
<dbReference type="eggNOG" id="COG3075">
    <property type="taxonomic scope" value="Bacteria"/>
</dbReference>
<dbReference type="SUPFAM" id="SSF51905">
    <property type="entry name" value="FAD/NAD(P)-binding domain"/>
    <property type="match status" value="1"/>
</dbReference>
<dbReference type="STRING" id="679937.Bcop_0573"/>
<dbReference type="NCBIfam" id="NF003720">
    <property type="entry name" value="PRK05329.1-3"/>
    <property type="match status" value="1"/>
</dbReference>
<keyword evidence="6" id="KW-1185">Reference proteome</keyword>